<dbReference type="EMBL" id="PQXF01000008">
    <property type="protein sequence ID" value="PXF61135.1"/>
    <property type="molecule type" value="Genomic_DNA"/>
</dbReference>
<reference evidence="1" key="1">
    <citation type="submission" date="2018-01" db="EMBL/GenBank/DDBJ databases">
        <authorList>
            <person name="Krukenberg V."/>
        </authorList>
    </citation>
    <scope>NUCLEOTIDE SEQUENCE</scope>
    <source>
        <strain evidence="1">E20ANME2</strain>
    </source>
</reference>
<comment type="caution">
    <text evidence="1">The sequence shown here is derived from an EMBL/GenBank/DDBJ whole genome shotgun (WGS) entry which is preliminary data.</text>
</comment>
<evidence type="ECO:0000313" key="1">
    <source>
        <dbReference type="EMBL" id="PXF61135.1"/>
    </source>
</evidence>
<protein>
    <submittedName>
        <fullName evidence="1">Uncharacterized protein</fullName>
    </submittedName>
</protein>
<gene>
    <name evidence="1" type="ORF">C4B59_06150</name>
</gene>
<dbReference type="Proteomes" id="UP000248329">
    <property type="component" value="Unassembled WGS sequence"/>
</dbReference>
<accession>A0AC61L3P3</accession>
<name>A0AC61L3P3_9EURY</name>
<organism evidence="1 2">
    <name type="scientific">Candidatus Methanogaster sp</name>
    <dbReference type="NCBI Taxonomy" id="3386292"/>
    <lineage>
        <taxon>Archaea</taxon>
        <taxon>Methanobacteriati</taxon>
        <taxon>Methanobacteriota</taxon>
        <taxon>Stenosarchaea group</taxon>
        <taxon>Methanomicrobia</taxon>
        <taxon>Methanosarcinales</taxon>
        <taxon>ANME-2 cluster</taxon>
        <taxon>Candidatus Methanogasteraceae</taxon>
        <taxon>Candidatus Methanogaster</taxon>
    </lineage>
</organism>
<proteinExistence type="predicted"/>
<sequence>MDTDGTNGDSTNGDGITVGDTVRYAGTGSVGKIKRIQERDHELWARVDATGLWYKASALEVLGEEFKQKEWDKELTLEELKRVEARKMDSISNVQQILEVELCETGG</sequence>
<evidence type="ECO:0000313" key="2">
    <source>
        <dbReference type="Proteomes" id="UP000248329"/>
    </source>
</evidence>